<feature type="compositionally biased region" description="Low complexity" evidence="2">
    <location>
        <begin position="178"/>
        <end position="197"/>
    </location>
</feature>
<organism evidence="4 5">
    <name type="scientific">Tothia fuscella</name>
    <dbReference type="NCBI Taxonomy" id="1048955"/>
    <lineage>
        <taxon>Eukaryota</taxon>
        <taxon>Fungi</taxon>
        <taxon>Dikarya</taxon>
        <taxon>Ascomycota</taxon>
        <taxon>Pezizomycotina</taxon>
        <taxon>Dothideomycetes</taxon>
        <taxon>Pleosporomycetidae</taxon>
        <taxon>Venturiales</taxon>
        <taxon>Cylindrosympodiaceae</taxon>
        <taxon>Tothia</taxon>
    </lineage>
</organism>
<feature type="region of interest" description="Disordered" evidence="2">
    <location>
        <begin position="393"/>
        <end position="432"/>
    </location>
</feature>
<dbReference type="Gene3D" id="4.10.240.10">
    <property type="entry name" value="Zn(2)-C6 fungal-type DNA-binding domain"/>
    <property type="match status" value="1"/>
</dbReference>
<gene>
    <name evidence="4" type="ORF">EJ08DRAFT_385217</name>
</gene>
<dbReference type="SMART" id="SM00066">
    <property type="entry name" value="GAL4"/>
    <property type="match status" value="1"/>
</dbReference>
<dbReference type="AlphaFoldDB" id="A0A9P4NKN3"/>
<feature type="domain" description="Zn(2)-C6 fungal-type" evidence="3">
    <location>
        <begin position="123"/>
        <end position="158"/>
    </location>
</feature>
<feature type="compositionally biased region" description="Polar residues" evidence="2">
    <location>
        <begin position="258"/>
        <end position="267"/>
    </location>
</feature>
<dbReference type="Proteomes" id="UP000800235">
    <property type="component" value="Unassembled WGS sequence"/>
</dbReference>
<comment type="caution">
    <text evidence="4">The sequence shown here is derived from an EMBL/GenBank/DDBJ whole genome shotgun (WGS) entry which is preliminary data.</text>
</comment>
<reference evidence="4" key="1">
    <citation type="journal article" date="2020" name="Stud. Mycol.">
        <title>101 Dothideomycetes genomes: a test case for predicting lifestyles and emergence of pathogens.</title>
        <authorList>
            <person name="Haridas S."/>
            <person name="Albert R."/>
            <person name="Binder M."/>
            <person name="Bloem J."/>
            <person name="Labutti K."/>
            <person name="Salamov A."/>
            <person name="Andreopoulos B."/>
            <person name="Baker S."/>
            <person name="Barry K."/>
            <person name="Bills G."/>
            <person name="Bluhm B."/>
            <person name="Cannon C."/>
            <person name="Castanera R."/>
            <person name="Culley D."/>
            <person name="Daum C."/>
            <person name="Ezra D."/>
            <person name="Gonzalez J."/>
            <person name="Henrissat B."/>
            <person name="Kuo A."/>
            <person name="Liang C."/>
            <person name="Lipzen A."/>
            <person name="Lutzoni F."/>
            <person name="Magnuson J."/>
            <person name="Mondo S."/>
            <person name="Nolan M."/>
            <person name="Ohm R."/>
            <person name="Pangilinan J."/>
            <person name="Park H.-J."/>
            <person name="Ramirez L."/>
            <person name="Alfaro M."/>
            <person name="Sun H."/>
            <person name="Tritt A."/>
            <person name="Yoshinaga Y."/>
            <person name="Zwiers L.-H."/>
            <person name="Turgeon B."/>
            <person name="Goodwin S."/>
            <person name="Spatafora J."/>
            <person name="Crous P."/>
            <person name="Grigoriev I."/>
        </authorList>
    </citation>
    <scope>NUCLEOTIDE SEQUENCE</scope>
    <source>
        <strain evidence="4">CBS 130266</strain>
    </source>
</reference>
<dbReference type="PROSITE" id="PS50048">
    <property type="entry name" value="ZN2_CY6_FUNGAL_2"/>
    <property type="match status" value="1"/>
</dbReference>
<name>A0A9P4NKN3_9PEZI</name>
<evidence type="ECO:0000259" key="3">
    <source>
        <dbReference type="PROSITE" id="PS50048"/>
    </source>
</evidence>
<accession>A0A9P4NKN3</accession>
<sequence>MAVAASRRARADSVAKDATIKSLVQHRGRIAYKMAFEQQPHPPGAAAQMPPPSYTAQPLSPQGIAEPESGLKKRKGLKGKIPADLRRSASTPHIRGLALTDASALSPTDKKRNKLGYHRTSVACGHCRRRKIRCLLPSPEDPHGRCANCIRLKKECNFYPVDQSVAIETRPNPQNKEPASGPQSASSQSSPRIPAAQIQSVQSEDQKHISIAPQDFAPGAEQPNFDVQNGTEVPYQSVPFTYTPQPARDWSSGPPQVASPQHQTSPTYWHAPQQAGSFPGTPQNAMQSVGAPPYEISNYAYNQEAQSWVPPTRSMSFGHIEGMPHTYPYQEMPPPAPLSNFHYAPQPQPLTPKAASTSSEQAASSSNPGLHQTQAYPYQKSWGAVPGQSYTSVAEQPHLPNTSTIWYPQPYTSERSDSGHYGRSQPYSSHPG</sequence>
<feature type="compositionally biased region" description="Low complexity" evidence="2">
    <location>
        <begin position="354"/>
        <end position="366"/>
    </location>
</feature>
<evidence type="ECO:0000313" key="5">
    <source>
        <dbReference type="Proteomes" id="UP000800235"/>
    </source>
</evidence>
<feature type="region of interest" description="Disordered" evidence="2">
    <location>
        <begin position="38"/>
        <end position="78"/>
    </location>
</feature>
<feature type="compositionally biased region" description="Polar residues" evidence="2">
    <location>
        <begin position="274"/>
        <end position="287"/>
    </location>
</feature>
<keyword evidence="5" id="KW-1185">Reference proteome</keyword>
<proteinExistence type="predicted"/>
<feature type="region of interest" description="Disordered" evidence="2">
    <location>
        <begin position="328"/>
        <end position="373"/>
    </location>
</feature>
<dbReference type="InterPro" id="IPR001138">
    <property type="entry name" value="Zn2Cys6_DnaBD"/>
</dbReference>
<feature type="compositionally biased region" description="Polar residues" evidence="2">
    <location>
        <begin position="393"/>
        <end position="413"/>
    </location>
</feature>
<dbReference type="Pfam" id="PF00172">
    <property type="entry name" value="Zn_clus"/>
    <property type="match status" value="1"/>
</dbReference>
<protein>
    <recommendedName>
        <fullName evidence="3">Zn(2)-C6 fungal-type domain-containing protein</fullName>
    </recommendedName>
</protein>
<dbReference type="OrthoDB" id="4150019at2759"/>
<keyword evidence="1" id="KW-0539">Nucleus</keyword>
<dbReference type="CDD" id="cd00067">
    <property type="entry name" value="GAL4"/>
    <property type="match status" value="1"/>
</dbReference>
<dbReference type="PROSITE" id="PS00463">
    <property type="entry name" value="ZN2_CY6_FUNGAL_1"/>
    <property type="match status" value="1"/>
</dbReference>
<evidence type="ECO:0000313" key="4">
    <source>
        <dbReference type="EMBL" id="KAF2425838.1"/>
    </source>
</evidence>
<dbReference type="SUPFAM" id="SSF57701">
    <property type="entry name" value="Zn2/Cys6 DNA-binding domain"/>
    <property type="match status" value="1"/>
</dbReference>
<feature type="region of interest" description="Disordered" evidence="2">
    <location>
        <begin position="169"/>
        <end position="207"/>
    </location>
</feature>
<evidence type="ECO:0000256" key="1">
    <source>
        <dbReference type="ARBA" id="ARBA00023242"/>
    </source>
</evidence>
<dbReference type="GO" id="GO:0008270">
    <property type="term" value="F:zinc ion binding"/>
    <property type="evidence" value="ECO:0007669"/>
    <property type="project" value="InterPro"/>
</dbReference>
<evidence type="ECO:0000256" key="2">
    <source>
        <dbReference type="SAM" id="MobiDB-lite"/>
    </source>
</evidence>
<dbReference type="EMBL" id="MU007067">
    <property type="protein sequence ID" value="KAF2425838.1"/>
    <property type="molecule type" value="Genomic_DNA"/>
</dbReference>
<dbReference type="InterPro" id="IPR036864">
    <property type="entry name" value="Zn2-C6_fun-type_DNA-bd_sf"/>
</dbReference>
<feature type="region of interest" description="Disordered" evidence="2">
    <location>
        <begin position="243"/>
        <end position="289"/>
    </location>
</feature>
<dbReference type="GO" id="GO:0000981">
    <property type="term" value="F:DNA-binding transcription factor activity, RNA polymerase II-specific"/>
    <property type="evidence" value="ECO:0007669"/>
    <property type="project" value="InterPro"/>
</dbReference>